<dbReference type="PROSITE" id="PS50811">
    <property type="entry name" value="WRKY"/>
    <property type="match status" value="1"/>
</dbReference>
<keyword evidence="5" id="KW-0539">Nucleus</keyword>
<comment type="caution">
    <text evidence="8">The sequence shown here is derived from an EMBL/GenBank/DDBJ whole genome shotgun (WGS) entry which is preliminary data.</text>
</comment>
<evidence type="ECO:0000256" key="3">
    <source>
        <dbReference type="ARBA" id="ARBA00023125"/>
    </source>
</evidence>
<dbReference type="EMBL" id="CM029039">
    <property type="protein sequence ID" value="KAG2641832.1"/>
    <property type="molecule type" value="Genomic_DNA"/>
</dbReference>
<dbReference type="InterPro" id="IPR044810">
    <property type="entry name" value="WRKY_plant"/>
</dbReference>
<evidence type="ECO:0000256" key="4">
    <source>
        <dbReference type="ARBA" id="ARBA00023163"/>
    </source>
</evidence>
<evidence type="ECO:0000313" key="9">
    <source>
        <dbReference type="Proteomes" id="UP000823388"/>
    </source>
</evidence>
<evidence type="ECO:0000313" key="8">
    <source>
        <dbReference type="EMBL" id="KAG2641832.1"/>
    </source>
</evidence>
<dbReference type="Gene3D" id="2.20.25.80">
    <property type="entry name" value="WRKY domain"/>
    <property type="match status" value="1"/>
</dbReference>
<gene>
    <name evidence="8" type="ORF">PVAP13_2KG223400</name>
</gene>
<organism evidence="8 9">
    <name type="scientific">Panicum virgatum</name>
    <name type="common">Blackwell switchgrass</name>
    <dbReference type="NCBI Taxonomy" id="38727"/>
    <lineage>
        <taxon>Eukaryota</taxon>
        <taxon>Viridiplantae</taxon>
        <taxon>Streptophyta</taxon>
        <taxon>Embryophyta</taxon>
        <taxon>Tracheophyta</taxon>
        <taxon>Spermatophyta</taxon>
        <taxon>Magnoliopsida</taxon>
        <taxon>Liliopsida</taxon>
        <taxon>Poales</taxon>
        <taxon>Poaceae</taxon>
        <taxon>PACMAD clade</taxon>
        <taxon>Panicoideae</taxon>
        <taxon>Panicodae</taxon>
        <taxon>Paniceae</taxon>
        <taxon>Panicinae</taxon>
        <taxon>Panicum</taxon>
        <taxon>Panicum sect. Hiantes</taxon>
    </lineage>
</organism>
<dbReference type="InterPro" id="IPR036576">
    <property type="entry name" value="WRKY_dom_sf"/>
</dbReference>
<keyword evidence="2" id="KW-0805">Transcription regulation</keyword>
<evidence type="ECO:0000259" key="7">
    <source>
        <dbReference type="PROSITE" id="PS50811"/>
    </source>
</evidence>
<dbReference type="GO" id="GO:0005634">
    <property type="term" value="C:nucleus"/>
    <property type="evidence" value="ECO:0007669"/>
    <property type="project" value="UniProtKB-SubCell"/>
</dbReference>
<comment type="subcellular location">
    <subcellularLocation>
        <location evidence="1">Nucleus</location>
    </subcellularLocation>
</comment>
<dbReference type="AlphaFoldDB" id="A0A8T0W0C2"/>
<evidence type="ECO:0000256" key="1">
    <source>
        <dbReference type="ARBA" id="ARBA00004123"/>
    </source>
</evidence>
<proteinExistence type="predicted"/>
<keyword evidence="4" id="KW-0804">Transcription</keyword>
<dbReference type="SMART" id="SM00774">
    <property type="entry name" value="WRKY"/>
    <property type="match status" value="1"/>
</dbReference>
<dbReference type="GO" id="GO:0003700">
    <property type="term" value="F:DNA-binding transcription factor activity"/>
    <property type="evidence" value="ECO:0007669"/>
    <property type="project" value="InterPro"/>
</dbReference>
<dbReference type="InterPro" id="IPR003657">
    <property type="entry name" value="WRKY_dom"/>
</dbReference>
<dbReference type="SUPFAM" id="SSF118290">
    <property type="entry name" value="WRKY DNA-binding domain"/>
    <property type="match status" value="1"/>
</dbReference>
<name>A0A8T0W0C2_PANVG</name>
<dbReference type="PANTHER" id="PTHR32096:SF146">
    <property type="entry name" value="WRKY TRANSCRIPTION FACTOR 19-RELATED"/>
    <property type="match status" value="1"/>
</dbReference>
<evidence type="ECO:0000256" key="2">
    <source>
        <dbReference type="ARBA" id="ARBA00023015"/>
    </source>
</evidence>
<feature type="region of interest" description="Disordered" evidence="6">
    <location>
        <begin position="79"/>
        <end position="117"/>
    </location>
</feature>
<sequence length="363" mass="37591">MAAGPGSATVERFIVGAQKSANQLKVVLAKLLPGAGLGARAGAGSPGSADAVEALLSDITDSLSQALASLRLGALDTQRSPWQSSTGAAEAAAGGGGGGGGGRRSAPRRSGQRVRRDGACRMIVLQNGVQDSYTWRKYGQKEILGARFPRSYFRCGRKPGCPARKHVQQSGADPSKLEIAYFAAHTCDDPPRSPSSPRIAPADPVPISGARVENTAARLAPVAAAAPSAHQRCAGQPSPMAGHSVVPIRTAGVLLPAAAAAPAAAPSSSTQHDPVADDDTAFTPSMVEEERAELLFIPSPACSQSELLPVERANKVEPQGPPVWMEHDDEPVIVSDFVVPFFEQSGLREEVGGVPAFFTVPEM</sequence>
<evidence type="ECO:0000256" key="5">
    <source>
        <dbReference type="ARBA" id="ARBA00023242"/>
    </source>
</evidence>
<dbReference type="PANTHER" id="PTHR32096">
    <property type="entry name" value="WRKY TRANSCRIPTION FACTOR 30-RELATED-RELATED"/>
    <property type="match status" value="1"/>
</dbReference>
<dbReference type="GO" id="GO:0000976">
    <property type="term" value="F:transcription cis-regulatory region binding"/>
    <property type="evidence" value="ECO:0007669"/>
    <property type="project" value="TreeGrafter"/>
</dbReference>
<feature type="domain" description="WRKY" evidence="7">
    <location>
        <begin position="131"/>
        <end position="190"/>
    </location>
</feature>
<keyword evidence="3" id="KW-0238">DNA-binding</keyword>
<keyword evidence="9" id="KW-1185">Reference proteome</keyword>
<protein>
    <recommendedName>
        <fullName evidence="7">WRKY domain-containing protein</fullName>
    </recommendedName>
</protein>
<evidence type="ECO:0000256" key="6">
    <source>
        <dbReference type="SAM" id="MobiDB-lite"/>
    </source>
</evidence>
<dbReference type="Pfam" id="PF03106">
    <property type="entry name" value="WRKY"/>
    <property type="match status" value="1"/>
</dbReference>
<accession>A0A8T0W0C2</accession>
<dbReference type="OrthoDB" id="683311at2759"/>
<feature type="compositionally biased region" description="Gly residues" evidence="6">
    <location>
        <begin position="93"/>
        <end position="103"/>
    </location>
</feature>
<reference evidence="8" key="1">
    <citation type="submission" date="2020-05" db="EMBL/GenBank/DDBJ databases">
        <title>WGS assembly of Panicum virgatum.</title>
        <authorList>
            <person name="Lovell J.T."/>
            <person name="Jenkins J."/>
            <person name="Shu S."/>
            <person name="Juenger T.E."/>
            <person name="Schmutz J."/>
        </authorList>
    </citation>
    <scope>NUCLEOTIDE SEQUENCE</scope>
    <source>
        <strain evidence="8">AP13</strain>
    </source>
</reference>
<dbReference type="Proteomes" id="UP000823388">
    <property type="component" value="Chromosome 2K"/>
</dbReference>